<gene>
    <name evidence="2" type="ORF">BHM03_00001936</name>
</gene>
<keyword evidence="1" id="KW-0812">Transmembrane</keyword>
<proteinExistence type="predicted"/>
<organism evidence="2">
    <name type="scientific">Ensete ventricosum</name>
    <name type="common">Abyssinian banana</name>
    <name type="synonym">Musa ensete</name>
    <dbReference type="NCBI Taxonomy" id="4639"/>
    <lineage>
        <taxon>Eukaryota</taxon>
        <taxon>Viridiplantae</taxon>
        <taxon>Streptophyta</taxon>
        <taxon>Embryophyta</taxon>
        <taxon>Tracheophyta</taxon>
        <taxon>Spermatophyta</taxon>
        <taxon>Magnoliopsida</taxon>
        <taxon>Liliopsida</taxon>
        <taxon>Zingiberales</taxon>
        <taxon>Musaceae</taxon>
        <taxon>Ensete</taxon>
    </lineage>
</organism>
<keyword evidence="1" id="KW-1133">Transmembrane helix</keyword>
<accession>A0A445M9D1</accession>
<dbReference type="Proteomes" id="UP000290560">
    <property type="component" value="Unassembled WGS sequence"/>
</dbReference>
<name>A0A445M9D1_ENSVE</name>
<dbReference type="EMBL" id="KV875466">
    <property type="protein sequence ID" value="RZR70851.1"/>
    <property type="molecule type" value="Genomic_DNA"/>
</dbReference>
<dbReference type="AlphaFoldDB" id="A0A445M9D1"/>
<feature type="transmembrane region" description="Helical" evidence="1">
    <location>
        <begin position="79"/>
        <end position="106"/>
    </location>
</feature>
<evidence type="ECO:0000313" key="2">
    <source>
        <dbReference type="EMBL" id="RZR70851.1"/>
    </source>
</evidence>
<reference evidence="2" key="1">
    <citation type="journal article" date="2018" name="Data Brief">
        <title>Genome sequence data from 17 accessions of Ensete ventricosum, a staple food crop for millions in Ethiopia.</title>
        <authorList>
            <person name="Yemataw Z."/>
            <person name="Muzemil S."/>
            <person name="Ambachew D."/>
            <person name="Tripathi L."/>
            <person name="Tesfaye K."/>
            <person name="Chala A."/>
            <person name="Farbos A."/>
            <person name="O'Neill P."/>
            <person name="Moore K."/>
            <person name="Grant M."/>
            <person name="Studholme D.J."/>
        </authorList>
    </citation>
    <scope>NUCLEOTIDE SEQUENCE [LARGE SCALE GENOMIC DNA]</scope>
    <source>
        <tissue evidence="2">Leaf</tissue>
    </source>
</reference>
<evidence type="ECO:0000256" key="1">
    <source>
        <dbReference type="SAM" id="Phobius"/>
    </source>
</evidence>
<keyword evidence="1" id="KW-0472">Membrane</keyword>
<sequence>MLGTPKRSLQPLDLSLRVGGSLPYGCHYFWTYDVFSIEDLAPEGEDPLSLHTDDMVDVMDLVGQGSGEMKILQKSKKGFLIGAAGAFSVGHLSIAATGVFSLGGYAG</sequence>
<protein>
    <submittedName>
        <fullName evidence="2">Uncharacterized protein</fullName>
    </submittedName>
</protein>